<dbReference type="SUPFAM" id="SSF46785">
    <property type="entry name" value="Winged helix' DNA-binding domain"/>
    <property type="match status" value="1"/>
</dbReference>
<evidence type="ECO:0000256" key="3">
    <source>
        <dbReference type="ARBA" id="ARBA00023125"/>
    </source>
</evidence>
<keyword evidence="2" id="KW-0805">Transcription regulation</keyword>
<sequence>MDKFESIRAFTQVVVSGGFAAAAREMGVSRSTVNKLVINLENELGVQLLQRSTRQVNPTTTGLAFYERCTNILAELESAELAVSQMQEEPKGTLKINAPMSFGTSHLASVVADFIALHPELQVQLTLDDRFIDPIAEGFDITVRISEFKESASLVSQAIATVERVLCASPEYVEKYGNLGHPKELRDRSCLHYGYLATGNQWKLIGHDGEHTFTVNGSLCSNNGEVLRDAAVKGLGIALLPTFIVEQELQQKKLQTILPDYHPPELCLYLAYPLNRHLSIKIKLFTEFLQKNLNIKSLNKIMQTEEY</sequence>
<name>A0A0V8A0A5_9CYAN</name>
<keyword evidence="4" id="KW-0804">Transcription</keyword>
<dbReference type="OrthoDB" id="9786526at2"/>
<dbReference type="Gene3D" id="3.40.190.290">
    <property type="match status" value="1"/>
</dbReference>
<reference evidence="6 7" key="1">
    <citation type="journal article" date="2015" name="Genome Announc.">
        <title>Draft Genome of the Euendolithic (true boring) Cyanobacterium Mastigocoleus testarum strain BC008.</title>
        <authorList>
            <person name="Guida B.S."/>
            <person name="Garcia-Pichel F."/>
        </authorList>
    </citation>
    <scope>NUCLEOTIDE SEQUENCE [LARGE SCALE GENOMIC DNA]</scope>
    <source>
        <strain evidence="6 7">BC008</strain>
    </source>
</reference>
<dbReference type="PANTHER" id="PTHR30537">
    <property type="entry name" value="HTH-TYPE TRANSCRIPTIONAL REGULATOR"/>
    <property type="match status" value="1"/>
</dbReference>
<dbReference type="InterPro" id="IPR036388">
    <property type="entry name" value="WH-like_DNA-bd_sf"/>
</dbReference>
<evidence type="ECO:0000256" key="2">
    <source>
        <dbReference type="ARBA" id="ARBA00023015"/>
    </source>
</evidence>
<dbReference type="RefSeq" id="WP_058183058.1">
    <property type="nucleotide sequence ID" value="NZ_LMTZ01000007.1"/>
</dbReference>
<dbReference type="Pfam" id="PF03466">
    <property type="entry name" value="LysR_substrate"/>
    <property type="match status" value="1"/>
</dbReference>
<evidence type="ECO:0000313" key="6">
    <source>
        <dbReference type="EMBL" id="KST70022.1"/>
    </source>
</evidence>
<dbReference type="EMBL" id="LMTZ01000007">
    <property type="protein sequence ID" value="KST70022.1"/>
    <property type="molecule type" value="Genomic_DNA"/>
</dbReference>
<accession>A0A0V8A0A5</accession>
<dbReference type="Pfam" id="PF00126">
    <property type="entry name" value="HTH_1"/>
    <property type="match status" value="1"/>
</dbReference>
<dbReference type="InterPro" id="IPR058163">
    <property type="entry name" value="LysR-type_TF_proteobact-type"/>
</dbReference>
<keyword evidence="3" id="KW-0238">DNA-binding</keyword>
<dbReference type="GO" id="GO:0043565">
    <property type="term" value="F:sequence-specific DNA binding"/>
    <property type="evidence" value="ECO:0007669"/>
    <property type="project" value="TreeGrafter"/>
</dbReference>
<proteinExistence type="inferred from homology"/>
<dbReference type="FunFam" id="1.10.10.10:FF:000001">
    <property type="entry name" value="LysR family transcriptional regulator"/>
    <property type="match status" value="1"/>
</dbReference>
<dbReference type="AlphaFoldDB" id="A0A0V8A0A5"/>
<dbReference type="InterPro" id="IPR036390">
    <property type="entry name" value="WH_DNA-bd_sf"/>
</dbReference>
<gene>
    <name evidence="6" type="ORF">BC008_06170</name>
</gene>
<dbReference type="FunFam" id="3.40.190.290:FF:000001">
    <property type="entry name" value="Transcriptional regulator, LysR family"/>
    <property type="match status" value="1"/>
</dbReference>
<dbReference type="Proteomes" id="UP000053372">
    <property type="component" value="Unassembled WGS sequence"/>
</dbReference>
<evidence type="ECO:0000256" key="1">
    <source>
        <dbReference type="ARBA" id="ARBA00009437"/>
    </source>
</evidence>
<keyword evidence="7" id="KW-1185">Reference proteome</keyword>
<evidence type="ECO:0000256" key="4">
    <source>
        <dbReference type="ARBA" id="ARBA00023163"/>
    </source>
</evidence>
<protein>
    <submittedName>
        <fullName evidence="6">LysR family transcriptional regulator</fullName>
    </submittedName>
</protein>
<dbReference type="Gene3D" id="1.10.10.10">
    <property type="entry name" value="Winged helix-like DNA-binding domain superfamily/Winged helix DNA-binding domain"/>
    <property type="match status" value="1"/>
</dbReference>
<dbReference type="InterPro" id="IPR000847">
    <property type="entry name" value="LysR_HTH_N"/>
</dbReference>
<dbReference type="SUPFAM" id="SSF53850">
    <property type="entry name" value="Periplasmic binding protein-like II"/>
    <property type="match status" value="1"/>
</dbReference>
<dbReference type="PROSITE" id="PS50931">
    <property type="entry name" value="HTH_LYSR"/>
    <property type="match status" value="1"/>
</dbReference>
<organism evidence="6 7">
    <name type="scientific">Mastigocoleus testarum BC008</name>
    <dbReference type="NCBI Taxonomy" id="371196"/>
    <lineage>
        <taxon>Bacteria</taxon>
        <taxon>Bacillati</taxon>
        <taxon>Cyanobacteriota</taxon>
        <taxon>Cyanophyceae</taxon>
        <taxon>Nostocales</taxon>
        <taxon>Hapalosiphonaceae</taxon>
        <taxon>Mastigocoleus</taxon>
    </lineage>
</organism>
<dbReference type="InterPro" id="IPR005119">
    <property type="entry name" value="LysR_subst-bd"/>
</dbReference>
<dbReference type="PANTHER" id="PTHR30537:SF5">
    <property type="entry name" value="HTH-TYPE TRANSCRIPTIONAL ACTIVATOR TTDR-RELATED"/>
    <property type="match status" value="1"/>
</dbReference>
<dbReference type="GO" id="GO:0003700">
    <property type="term" value="F:DNA-binding transcription factor activity"/>
    <property type="evidence" value="ECO:0007669"/>
    <property type="project" value="InterPro"/>
</dbReference>
<evidence type="ECO:0000259" key="5">
    <source>
        <dbReference type="PROSITE" id="PS50931"/>
    </source>
</evidence>
<feature type="domain" description="HTH lysR-type" evidence="5">
    <location>
        <begin position="1"/>
        <end position="59"/>
    </location>
</feature>
<comment type="caution">
    <text evidence="6">The sequence shown here is derived from an EMBL/GenBank/DDBJ whole genome shotgun (WGS) entry which is preliminary data.</text>
</comment>
<evidence type="ECO:0000313" key="7">
    <source>
        <dbReference type="Proteomes" id="UP000053372"/>
    </source>
</evidence>
<dbReference type="GO" id="GO:0006351">
    <property type="term" value="P:DNA-templated transcription"/>
    <property type="evidence" value="ECO:0007669"/>
    <property type="project" value="TreeGrafter"/>
</dbReference>
<comment type="similarity">
    <text evidence="1">Belongs to the LysR transcriptional regulatory family.</text>
</comment>
<dbReference type="CDD" id="cd08422">
    <property type="entry name" value="PBP2_CrgA_like"/>
    <property type="match status" value="1"/>
</dbReference>